<dbReference type="Proteomes" id="UP000199169">
    <property type="component" value="Unassembled WGS sequence"/>
</dbReference>
<evidence type="ECO:0000313" key="1">
    <source>
        <dbReference type="EMBL" id="SBT04867.1"/>
    </source>
</evidence>
<evidence type="ECO:0000313" key="2">
    <source>
        <dbReference type="Proteomes" id="UP000199169"/>
    </source>
</evidence>
<gene>
    <name evidence="1" type="ORF">ACCAA_20003</name>
</gene>
<name>A0A1A8XKD9_9PROT</name>
<protein>
    <submittedName>
        <fullName evidence="1">Uncharacterized protein</fullName>
    </submittedName>
</protein>
<dbReference type="RefSeq" id="WP_186406213.1">
    <property type="nucleotide sequence ID" value="NZ_FLQX01000094.1"/>
</dbReference>
<accession>A0A1A8XKD9</accession>
<dbReference type="EMBL" id="FLQX01000094">
    <property type="protein sequence ID" value="SBT04867.1"/>
    <property type="molecule type" value="Genomic_DNA"/>
</dbReference>
<dbReference type="AlphaFoldDB" id="A0A1A8XKD9"/>
<keyword evidence="2" id="KW-1185">Reference proteome</keyword>
<organism evidence="1 2">
    <name type="scientific">Candidatus Accumulibacter aalborgensis</name>
    <dbReference type="NCBI Taxonomy" id="1860102"/>
    <lineage>
        <taxon>Bacteria</taxon>
        <taxon>Pseudomonadati</taxon>
        <taxon>Pseudomonadota</taxon>
        <taxon>Betaproteobacteria</taxon>
        <taxon>Candidatus Accumulibacter</taxon>
    </lineage>
</organism>
<proteinExistence type="predicted"/>
<sequence>MKAPKILPWVAHRTGISEELALKLWRRAAGEAGVMIGCCDSSDYYHLAVERFIDFAEAEGSRTVVHETVGTKTCVSWVYRHQNRISKLNLITVHNVVRLWQANWNDLFGVRRHAA</sequence>
<reference evidence="2" key="1">
    <citation type="submission" date="2016-06" db="EMBL/GenBank/DDBJ databases">
        <authorList>
            <person name="McIlroy S.J."/>
            <person name="Karst S.M."/>
            <person name="Albertsen M."/>
        </authorList>
    </citation>
    <scope>NUCLEOTIDE SEQUENCE [LARGE SCALE GENOMIC DNA]</scope>
</reference>